<organism evidence="8 9">
    <name type="scientific">Arthrobacter jiangjiafuii</name>
    <dbReference type="NCBI Taxonomy" id="2817475"/>
    <lineage>
        <taxon>Bacteria</taxon>
        <taxon>Bacillati</taxon>
        <taxon>Actinomycetota</taxon>
        <taxon>Actinomycetes</taxon>
        <taxon>Micrococcales</taxon>
        <taxon>Micrococcaceae</taxon>
        <taxon>Arthrobacter</taxon>
    </lineage>
</organism>
<gene>
    <name evidence="8" type="ORF">KKR91_02995</name>
</gene>
<dbReference type="FunFam" id="3.20.20.100:FF:000002">
    <property type="entry name" value="2,5-diketo-D-gluconic acid reductase A"/>
    <property type="match status" value="1"/>
</dbReference>
<sequence>MSIAPPLLRLRSGTLIPQLGLGTWPLDDDGAASAVETAVSLGYRHFDTAENYRNERGVGEGLRRSGLDRSEAFITTKFNKEWHSVDGVRQTAEASLQRLGTDYIDLLLIHWPNPGQDRYVEAFRGLRAVQDDGLVRAVGVSNFKPAHLQKLRGAGLVPEINQVQLDPYHPRRDVRRANAGLGIVTEAWSPLGRGGKLLSDPVIQGLAGKYGKTPAQIVLRWDIQSGVVTIPKSGNPARMAQNLDIFDIELEPADMAALDGLEGDEQISDSDVFGH</sequence>
<dbReference type="InterPro" id="IPR018170">
    <property type="entry name" value="Aldo/ket_reductase_CS"/>
</dbReference>
<keyword evidence="2" id="KW-0521">NADP</keyword>
<reference evidence="8 9" key="1">
    <citation type="submission" date="2021-05" db="EMBL/GenBank/DDBJ databases">
        <title>Novel species in genus Arthrobacter.</title>
        <authorList>
            <person name="Zhang G."/>
        </authorList>
    </citation>
    <scope>NUCLEOTIDE SEQUENCE [LARGE SCALE GENOMIC DNA]</scope>
    <source>
        <strain evidence="9">zg-ZUI227</strain>
    </source>
</reference>
<name>A0A975M618_9MICC</name>
<feature type="active site" description="Proton donor" evidence="4">
    <location>
        <position position="52"/>
    </location>
</feature>
<dbReference type="InterPro" id="IPR020471">
    <property type="entry name" value="AKR"/>
</dbReference>
<dbReference type="PROSITE" id="PS00062">
    <property type="entry name" value="ALDOKETO_REDUCTASE_2"/>
    <property type="match status" value="1"/>
</dbReference>
<evidence type="ECO:0000256" key="2">
    <source>
        <dbReference type="ARBA" id="ARBA00022857"/>
    </source>
</evidence>
<keyword evidence="9" id="KW-1185">Reference proteome</keyword>
<evidence type="ECO:0000256" key="1">
    <source>
        <dbReference type="ARBA" id="ARBA00007905"/>
    </source>
</evidence>
<dbReference type="InterPro" id="IPR036812">
    <property type="entry name" value="NAD(P)_OxRdtase_dom_sf"/>
</dbReference>
<dbReference type="InterPro" id="IPR023210">
    <property type="entry name" value="NADP_OxRdtase_dom"/>
</dbReference>
<dbReference type="Proteomes" id="UP000676885">
    <property type="component" value="Chromosome"/>
</dbReference>
<keyword evidence="3" id="KW-0560">Oxidoreductase</keyword>
<dbReference type="PRINTS" id="PR00069">
    <property type="entry name" value="ALDKETRDTASE"/>
</dbReference>
<dbReference type="Gene3D" id="3.20.20.100">
    <property type="entry name" value="NADP-dependent oxidoreductase domain"/>
    <property type="match status" value="1"/>
</dbReference>
<accession>A0A975M618</accession>
<dbReference type="AlphaFoldDB" id="A0A975M618"/>
<evidence type="ECO:0000256" key="4">
    <source>
        <dbReference type="PIRSR" id="PIRSR000097-1"/>
    </source>
</evidence>
<evidence type="ECO:0000313" key="8">
    <source>
        <dbReference type="EMBL" id="QWC10621.1"/>
    </source>
</evidence>
<feature type="domain" description="NADP-dependent oxidoreductase" evidence="7">
    <location>
        <begin position="19"/>
        <end position="261"/>
    </location>
</feature>
<feature type="site" description="Lowers pKa of active site Tyr" evidence="6">
    <location>
        <position position="77"/>
    </location>
</feature>
<dbReference type="RefSeq" id="WP_210231688.1">
    <property type="nucleotide sequence ID" value="NZ_CP076022.1"/>
</dbReference>
<dbReference type="Pfam" id="PF00248">
    <property type="entry name" value="Aldo_ket_red"/>
    <property type="match status" value="1"/>
</dbReference>
<comment type="similarity">
    <text evidence="1">Belongs to the aldo/keto reductase family.</text>
</comment>
<dbReference type="PIRSF" id="PIRSF000097">
    <property type="entry name" value="AKR"/>
    <property type="match status" value="1"/>
</dbReference>
<evidence type="ECO:0000259" key="7">
    <source>
        <dbReference type="Pfam" id="PF00248"/>
    </source>
</evidence>
<dbReference type="GO" id="GO:0016616">
    <property type="term" value="F:oxidoreductase activity, acting on the CH-OH group of donors, NAD or NADP as acceptor"/>
    <property type="evidence" value="ECO:0007669"/>
    <property type="project" value="UniProtKB-ARBA"/>
</dbReference>
<dbReference type="CDD" id="cd19071">
    <property type="entry name" value="AKR_AKR1-5-like"/>
    <property type="match status" value="1"/>
</dbReference>
<proteinExistence type="inferred from homology"/>
<dbReference type="SUPFAM" id="SSF51430">
    <property type="entry name" value="NAD(P)-linked oxidoreductase"/>
    <property type="match status" value="1"/>
</dbReference>
<protein>
    <submittedName>
        <fullName evidence="8">Aldo/keto reductase</fullName>
    </submittedName>
</protein>
<evidence type="ECO:0000256" key="3">
    <source>
        <dbReference type="ARBA" id="ARBA00023002"/>
    </source>
</evidence>
<evidence type="ECO:0000313" key="9">
    <source>
        <dbReference type="Proteomes" id="UP000676885"/>
    </source>
</evidence>
<dbReference type="PANTHER" id="PTHR43827">
    <property type="entry name" value="2,5-DIKETO-D-GLUCONIC ACID REDUCTASE"/>
    <property type="match status" value="1"/>
</dbReference>
<evidence type="ECO:0000256" key="6">
    <source>
        <dbReference type="PIRSR" id="PIRSR000097-3"/>
    </source>
</evidence>
<dbReference type="PANTHER" id="PTHR43827:SF3">
    <property type="entry name" value="NADP-DEPENDENT OXIDOREDUCTASE DOMAIN-CONTAINING PROTEIN"/>
    <property type="match status" value="1"/>
</dbReference>
<dbReference type="PROSITE" id="PS00798">
    <property type="entry name" value="ALDOKETO_REDUCTASE_1"/>
    <property type="match status" value="1"/>
</dbReference>
<dbReference type="KEGG" id="ajg:KKR91_02995"/>
<evidence type="ECO:0000256" key="5">
    <source>
        <dbReference type="PIRSR" id="PIRSR000097-2"/>
    </source>
</evidence>
<feature type="binding site" evidence="5">
    <location>
        <position position="110"/>
    </location>
    <ligand>
        <name>substrate</name>
    </ligand>
</feature>
<dbReference type="EMBL" id="CP076022">
    <property type="protein sequence ID" value="QWC10621.1"/>
    <property type="molecule type" value="Genomic_DNA"/>
</dbReference>